<reference evidence="1 2" key="1">
    <citation type="submission" date="2016-03" db="EMBL/GenBank/DDBJ databases">
        <title>Trachymyrmex septentrionalis WGS genome.</title>
        <authorList>
            <person name="Nygaard S."/>
            <person name="Hu H."/>
            <person name="Boomsma J."/>
            <person name="Zhang G."/>
        </authorList>
    </citation>
    <scope>NUCLEOTIDE SEQUENCE [LARGE SCALE GENOMIC DNA]</scope>
    <source>
        <strain evidence="1">Tsep2-gDNA-1</strain>
        <tissue evidence="1">Whole body</tissue>
    </source>
</reference>
<proteinExistence type="predicted"/>
<dbReference type="EMBL" id="KQ981979">
    <property type="protein sequence ID" value="KYN31490.1"/>
    <property type="molecule type" value="Genomic_DNA"/>
</dbReference>
<evidence type="ECO:0000313" key="2">
    <source>
        <dbReference type="Proteomes" id="UP000078541"/>
    </source>
</evidence>
<feature type="non-terminal residue" evidence="1">
    <location>
        <position position="1"/>
    </location>
</feature>
<gene>
    <name evidence="1" type="ORF">ALC56_14371</name>
</gene>
<dbReference type="AlphaFoldDB" id="A0A195ETB2"/>
<keyword evidence="2" id="KW-1185">Reference proteome</keyword>
<protein>
    <submittedName>
        <fullName evidence="1">Uncharacterized protein</fullName>
    </submittedName>
</protein>
<accession>A0A195ETB2</accession>
<dbReference type="Proteomes" id="UP000078541">
    <property type="component" value="Unassembled WGS sequence"/>
</dbReference>
<sequence>LYPKVLSFPRYYSHTLQYRVKKIKSNWILKINDYTDTRYLALYDFVLHFVASANLGL</sequence>
<name>A0A195ETB2_9HYME</name>
<evidence type="ECO:0000313" key="1">
    <source>
        <dbReference type="EMBL" id="KYN31490.1"/>
    </source>
</evidence>
<organism evidence="1 2">
    <name type="scientific">Trachymyrmex septentrionalis</name>
    <dbReference type="NCBI Taxonomy" id="34720"/>
    <lineage>
        <taxon>Eukaryota</taxon>
        <taxon>Metazoa</taxon>
        <taxon>Ecdysozoa</taxon>
        <taxon>Arthropoda</taxon>
        <taxon>Hexapoda</taxon>
        <taxon>Insecta</taxon>
        <taxon>Pterygota</taxon>
        <taxon>Neoptera</taxon>
        <taxon>Endopterygota</taxon>
        <taxon>Hymenoptera</taxon>
        <taxon>Apocrita</taxon>
        <taxon>Aculeata</taxon>
        <taxon>Formicoidea</taxon>
        <taxon>Formicidae</taxon>
        <taxon>Myrmicinae</taxon>
        <taxon>Trachymyrmex</taxon>
    </lineage>
</organism>